<proteinExistence type="predicted"/>
<dbReference type="PANTHER" id="PTHR30304">
    <property type="entry name" value="D-TAGATOSE-1,6-BISPHOSPHATE ALDOLASE"/>
    <property type="match status" value="1"/>
</dbReference>
<organism evidence="2 3">
    <name type="scientific">Metabacillus flavus</name>
    <dbReference type="NCBI Taxonomy" id="2823519"/>
    <lineage>
        <taxon>Bacteria</taxon>
        <taxon>Bacillati</taxon>
        <taxon>Bacillota</taxon>
        <taxon>Bacilli</taxon>
        <taxon>Bacillales</taxon>
        <taxon>Bacillaceae</taxon>
        <taxon>Metabacillus</taxon>
    </lineage>
</organism>
<dbReference type="InterPro" id="IPR013785">
    <property type="entry name" value="Aldolase_TIM"/>
</dbReference>
<sequence>MSYVTAKEIVKDAFENGYAIGAFAVHNLEIMKAVINGAERLNSPVILQTTPDTVRYMGLDYTVAAVKDLAEKAKIPVALHLDHGDTFQIAMQCLRAGYTSIMIDGSSLEFEENIRLVRKVAEASQAMGIPVEAELGSIARNEGNGEKTDRLSYTDPDLAGEFAKRTGIDFLAPSFGTVHGVYADEPDLDFELLEAIKDASGIPLVMHGASGVSDDDVRKAIQCGIAKINYSTELKLAFAAELRNYLHSHPTASDPRKYFMTARESVEMLVKEKIAVLFEKQRVS</sequence>
<name>A0ABS5LGE9_9BACI</name>
<dbReference type="EMBL" id="JAGVRK010000001">
    <property type="protein sequence ID" value="MBS2969827.1"/>
    <property type="molecule type" value="Genomic_DNA"/>
</dbReference>
<comment type="caution">
    <text evidence="2">The sequence shown here is derived from an EMBL/GenBank/DDBJ whole genome shotgun (WGS) entry which is preliminary data.</text>
</comment>
<reference evidence="2 3" key="1">
    <citation type="submission" date="2021-04" db="EMBL/GenBank/DDBJ databases">
        <title>Metabacillus sp. strain KIGAM252 whole genome sequence.</title>
        <authorList>
            <person name="Seo M.-J."/>
            <person name="Cho E.-S."/>
            <person name="Hwang C.Y."/>
            <person name="Yoon D.J."/>
        </authorList>
    </citation>
    <scope>NUCLEOTIDE SEQUENCE [LARGE SCALE GENOMIC DNA]</scope>
    <source>
        <strain evidence="2 3">KIGAM252</strain>
    </source>
</reference>
<dbReference type="PIRSF" id="PIRSF001359">
    <property type="entry name" value="F_bP_aldolase_II"/>
    <property type="match status" value="1"/>
</dbReference>
<dbReference type="PANTHER" id="PTHR30304:SF0">
    <property type="entry name" value="D-TAGATOSE-1,6-BISPHOSPHATE ALDOLASE SUBUNIT GATY-RELATED"/>
    <property type="match status" value="1"/>
</dbReference>
<evidence type="ECO:0000313" key="3">
    <source>
        <dbReference type="Proteomes" id="UP000682403"/>
    </source>
</evidence>
<dbReference type="SUPFAM" id="SSF51569">
    <property type="entry name" value="Aldolase"/>
    <property type="match status" value="1"/>
</dbReference>
<dbReference type="Gene3D" id="3.20.20.70">
    <property type="entry name" value="Aldolase class I"/>
    <property type="match status" value="1"/>
</dbReference>
<keyword evidence="3" id="KW-1185">Reference proteome</keyword>
<dbReference type="CDD" id="cd00947">
    <property type="entry name" value="TBP_aldolase_IIB"/>
    <property type="match status" value="1"/>
</dbReference>
<accession>A0ABS5LGE9</accession>
<dbReference type="InterPro" id="IPR050246">
    <property type="entry name" value="Class_II_FBP_aldolase"/>
</dbReference>
<dbReference type="Proteomes" id="UP000682403">
    <property type="component" value="Unassembled WGS sequence"/>
</dbReference>
<dbReference type="RefSeq" id="WP_211559485.1">
    <property type="nucleotide sequence ID" value="NZ_JAGVRK010000001.1"/>
</dbReference>
<gene>
    <name evidence="2" type="ORF">J9317_13730</name>
</gene>
<protein>
    <submittedName>
        <fullName evidence="2">Class II fructose-bisphosphate aldolase</fullName>
    </submittedName>
</protein>
<comment type="cofactor">
    <cofactor evidence="1">
        <name>Zn(2+)</name>
        <dbReference type="ChEBI" id="CHEBI:29105"/>
    </cofactor>
</comment>
<evidence type="ECO:0000256" key="1">
    <source>
        <dbReference type="ARBA" id="ARBA00001947"/>
    </source>
</evidence>
<evidence type="ECO:0000313" key="2">
    <source>
        <dbReference type="EMBL" id="MBS2969827.1"/>
    </source>
</evidence>
<dbReference type="InterPro" id="IPR000771">
    <property type="entry name" value="FBA_II"/>
</dbReference>
<dbReference type="NCBIfam" id="TIGR00167">
    <property type="entry name" value="cbbA"/>
    <property type="match status" value="1"/>
</dbReference>
<dbReference type="Pfam" id="PF01116">
    <property type="entry name" value="F_bP_aldolase"/>
    <property type="match status" value="1"/>
</dbReference>